<dbReference type="CDD" id="cd00085">
    <property type="entry name" value="HNHc"/>
    <property type="match status" value="1"/>
</dbReference>
<organism evidence="3">
    <name type="scientific">Boseongicola sp. SB0664_bin_43</name>
    <dbReference type="NCBI Taxonomy" id="2604844"/>
    <lineage>
        <taxon>Bacteria</taxon>
        <taxon>Pseudomonadati</taxon>
        <taxon>Pseudomonadota</taxon>
        <taxon>Alphaproteobacteria</taxon>
        <taxon>Rhodobacterales</taxon>
        <taxon>Paracoccaceae</taxon>
        <taxon>Boseongicola</taxon>
    </lineage>
</organism>
<proteinExistence type="predicted"/>
<evidence type="ECO:0000313" key="3">
    <source>
        <dbReference type="EMBL" id="MXY32976.1"/>
    </source>
</evidence>
<comment type="caution">
    <text evidence="3">The sequence shown here is derived from an EMBL/GenBank/DDBJ whole genome shotgun (WGS) entry which is preliminary data.</text>
</comment>
<dbReference type="GO" id="GO:0004519">
    <property type="term" value="F:endonuclease activity"/>
    <property type="evidence" value="ECO:0007669"/>
    <property type="project" value="UniProtKB-KW"/>
</dbReference>
<dbReference type="AlphaFoldDB" id="A0A6B0Y1P6"/>
<reference evidence="3" key="1">
    <citation type="submission" date="2019-09" db="EMBL/GenBank/DDBJ databases">
        <title>Characterisation of the sponge microbiome using genome-centric metagenomics.</title>
        <authorList>
            <person name="Engelberts J.P."/>
            <person name="Robbins S.J."/>
            <person name="De Goeij J.M."/>
            <person name="Aranda M."/>
            <person name="Bell S.C."/>
            <person name="Webster N.S."/>
        </authorList>
    </citation>
    <scope>NUCLEOTIDE SEQUENCE</scope>
    <source>
        <strain evidence="3">SB0664_bin_43</strain>
    </source>
</reference>
<dbReference type="InterPro" id="IPR003615">
    <property type="entry name" value="HNH_nuc"/>
</dbReference>
<evidence type="ECO:0000259" key="2">
    <source>
        <dbReference type="Pfam" id="PF01844"/>
    </source>
</evidence>
<protein>
    <submittedName>
        <fullName evidence="3">HNH endonuclease</fullName>
    </submittedName>
</protein>
<feature type="domain" description="HNH" evidence="2">
    <location>
        <begin position="8"/>
        <end position="49"/>
    </location>
</feature>
<keyword evidence="3" id="KW-0255">Endonuclease</keyword>
<name>A0A6B0Y1P6_9RHOB</name>
<sequence>MAEPERECVYCGSTEQTTDDHVPPKSLFPKPRPSNLITVPCCRKCNHSASKDDEYFRSMLAMRNDAGEHSEAQKVLPAVFRSLRRTEGSGFTKKLLQNVTPVDVRTPAGLYVGRAGGYKVENESLERVVARIDRGFIGTTTV</sequence>
<accession>A0A6B0Y1P6</accession>
<evidence type="ECO:0000256" key="1">
    <source>
        <dbReference type="SAM" id="MobiDB-lite"/>
    </source>
</evidence>
<dbReference type="InterPro" id="IPR002711">
    <property type="entry name" value="HNH"/>
</dbReference>
<feature type="region of interest" description="Disordered" evidence="1">
    <location>
        <begin position="1"/>
        <end position="30"/>
    </location>
</feature>
<keyword evidence="3" id="KW-0378">Hydrolase</keyword>
<keyword evidence="3" id="KW-0540">Nuclease</keyword>
<gene>
    <name evidence="3" type="ORF">F4Y60_02565</name>
</gene>
<dbReference type="Pfam" id="PF01844">
    <property type="entry name" value="HNH"/>
    <property type="match status" value="1"/>
</dbReference>
<dbReference type="EMBL" id="VXRY01000098">
    <property type="protein sequence ID" value="MXY32976.1"/>
    <property type="molecule type" value="Genomic_DNA"/>
</dbReference>
<dbReference type="Gene3D" id="1.10.30.50">
    <property type="match status" value="1"/>
</dbReference>